<keyword evidence="1" id="KW-0645">Protease</keyword>
<feature type="signal peptide" evidence="3">
    <location>
        <begin position="1"/>
        <end position="25"/>
    </location>
</feature>
<dbReference type="Pfam" id="PF13365">
    <property type="entry name" value="Trypsin_2"/>
    <property type="match status" value="1"/>
</dbReference>
<dbReference type="SMART" id="SM00228">
    <property type="entry name" value="PDZ"/>
    <property type="match status" value="1"/>
</dbReference>
<dbReference type="PROSITE" id="PS50106">
    <property type="entry name" value="PDZ"/>
    <property type="match status" value="1"/>
</dbReference>
<dbReference type="PANTHER" id="PTHR43343">
    <property type="entry name" value="PEPTIDASE S12"/>
    <property type="match status" value="1"/>
</dbReference>
<evidence type="ECO:0000256" key="2">
    <source>
        <dbReference type="ARBA" id="ARBA00022801"/>
    </source>
</evidence>
<keyword evidence="6" id="KW-1185">Reference proteome</keyword>
<feature type="domain" description="PDZ" evidence="4">
    <location>
        <begin position="304"/>
        <end position="385"/>
    </location>
</feature>
<reference evidence="6" key="1">
    <citation type="journal article" date="2019" name="Int. J. Syst. Evol. Microbiol.">
        <title>The Global Catalogue of Microorganisms (GCM) 10K type strain sequencing project: providing services to taxonomists for standard genome sequencing and annotation.</title>
        <authorList>
            <consortium name="The Broad Institute Genomics Platform"/>
            <consortium name="The Broad Institute Genome Sequencing Center for Infectious Disease"/>
            <person name="Wu L."/>
            <person name="Ma J."/>
        </authorList>
    </citation>
    <scope>NUCLEOTIDE SEQUENCE [LARGE SCALE GENOMIC DNA]</scope>
    <source>
        <strain evidence="6">JCM 17664</strain>
    </source>
</reference>
<comment type="caution">
    <text evidence="5">The sequence shown here is derived from an EMBL/GenBank/DDBJ whole genome shotgun (WGS) entry which is preliminary data.</text>
</comment>
<name>A0ABP8G4B3_9BACT</name>
<dbReference type="SUPFAM" id="SSF50156">
    <property type="entry name" value="PDZ domain-like"/>
    <property type="match status" value="1"/>
</dbReference>
<sequence length="511" mass="54550">MLMKLKNIATIVLISGATAVGSVFAYDHYFAKHEDIYLTDSNRMPAHYVSYNSSEAADAVDFSPAASVVIPATVHIKTKTPPREVSAGHSQQDPFGGMFGNPFSDFFGGGSGGHYYRPGQMASGSGVIIAEDGYIVTNNHVIDGAREIAVTLNNNKTYKAKIVGQDPNTDLAVIKIDAKDLPYIVFGNSDQTKVGQWVLACGYPLNLQSTVTSGIISAKSRKLGINDEGINPIESYIQTDAAVNPGNSGGPLVDTQGRLVGINSAIASPTGSFAGYAYAVPSNLVKKVVNDILKYGTVQRAYLGIQLQQPNPSKAYQISYNGNSNEPEGVKVDEVTSNGGAVSAGLRKGDLITKIDDQEVHTQNELLSVIANYRPGNVVKVSYTRDGKEYTTRVTLKNENGTTDIVKAGILDVLGADFRELPEKYAQKLGISGGVVVVNIGSGLIRQQTDMHPDFIILKAGSTLIKSVDDLKEALQKQGNNVVLQGFYIGEDGVSDIYSYALNNVKGSIVN</sequence>
<dbReference type="Gene3D" id="2.30.42.10">
    <property type="match status" value="1"/>
</dbReference>
<dbReference type="SUPFAM" id="SSF50494">
    <property type="entry name" value="Trypsin-like serine proteases"/>
    <property type="match status" value="1"/>
</dbReference>
<dbReference type="InterPro" id="IPR036034">
    <property type="entry name" value="PDZ_sf"/>
</dbReference>
<feature type="chain" id="PRO_5045164228" evidence="3">
    <location>
        <begin position="26"/>
        <end position="511"/>
    </location>
</feature>
<dbReference type="InterPro" id="IPR001478">
    <property type="entry name" value="PDZ"/>
</dbReference>
<evidence type="ECO:0000313" key="5">
    <source>
        <dbReference type="EMBL" id="GAA4317016.1"/>
    </source>
</evidence>
<dbReference type="InterPro" id="IPR009003">
    <property type="entry name" value="Peptidase_S1_PA"/>
</dbReference>
<dbReference type="PRINTS" id="PR00834">
    <property type="entry name" value="PROTEASES2C"/>
</dbReference>
<organism evidence="5 6">
    <name type="scientific">Compostibacter hankyongensis</name>
    <dbReference type="NCBI Taxonomy" id="1007089"/>
    <lineage>
        <taxon>Bacteria</taxon>
        <taxon>Pseudomonadati</taxon>
        <taxon>Bacteroidota</taxon>
        <taxon>Chitinophagia</taxon>
        <taxon>Chitinophagales</taxon>
        <taxon>Chitinophagaceae</taxon>
        <taxon>Compostibacter</taxon>
    </lineage>
</organism>
<dbReference type="EMBL" id="BAABFN010000019">
    <property type="protein sequence ID" value="GAA4317016.1"/>
    <property type="molecule type" value="Genomic_DNA"/>
</dbReference>
<dbReference type="InterPro" id="IPR001940">
    <property type="entry name" value="Peptidase_S1C"/>
</dbReference>
<keyword evidence="3" id="KW-0732">Signal</keyword>
<accession>A0ABP8G4B3</accession>
<gene>
    <name evidence="5" type="ORF">GCM10023143_28840</name>
</gene>
<evidence type="ECO:0000256" key="1">
    <source>
        <dbReference type="ARBA" id="ARBA00022670"/>
    </source>
</evidence>
<proteinExistence type="predicted"/>
<dbReference type="Gene3D" id="2.40.10.120">
    <property type="match status" value="1"/>
</dbReference>
<evidence type="ECO:0000259" key="4">
    <source>
        <dbReference type="PROSITE" id="PS50106"/>
    </source>
</evidence>
<dbReference type="Pfam" id="PF13180">
    <property type="entry name" value="PDZ_2"/>
    <property type="match status" value="1"/>
</dbReference>
<dbReference type="Proteomes" id="UP001501207">
    <property type="component" value="Unassembled WGS sequence"/>
</dbReference>
<dbReference type="InterPro" id="IPR051201">
    <property type="entry name" value="Chloro_Bact_Ser_Proteases"/>
</dbReference>
<evidence type="ECO:0000256" key="3">
    <source>
        <dbReference type="SAM" id="SignalP"/>
    </source>
</evidence>
<protein>
    <submittedName>
        <fullName evidence="5">Trypsin-like peptidase domain-containing protein</fullName>
    </submittedName>
</protein>
<dbReference type="PANTHER" id="PTHR43343:SF3">
    <property type="entry name" value="PROTEASE DO-LIKE 8, CHLOROPLASTIC"/>
    <property type="match status" value="1"/>
</dbReference>
<keyword evidence="2" id="KW-0378">Hydrolase</keyword>
<evidence type="ECO:0000313" key="6">
    <source>
        <dbReference type="Proteomes" id="UP001501207"/>
    </source>
</evidence>